<dbReference type="SMART" id="SM00355">
    <property type="entry name" value="ZnF_C2H2"/>
    <property type="match status" value="2"/>
</dbReference>
<keyword evidence="2" id="KW-0677">Repeat</keyword>
<reference evidence="7" key="2">
    <citation type="journal article" date="2023" name="Proc. Natl. Acad. Sci. U.S.A.">
        <title>A global phylogenomic analysis of the shiitake genus Lentinula.</title>
        <authorList>
            <person name="Sierra-Patev S."/>
            <person name="Min B."/>
            <person name="Naranjo-Ortiz M."/>
            <person name="Looney B."/>
            <person name="Konkel Z."/>
            <person name="Slot J.C."/>
            <person name="Sakamoto Y."/>
            <person name="Steenwyk J.L."/>
            <person name="Rokas A."/>
            <person name="Carro J."/>
            <person name="Camarero S."/>
            <person name="Ferreira P."/>
            <person name="Molpeceres G."/>
            <person name="Ruiz-Duenas F.J."/>
            <person name="Serrano A."/>
            <person name="Henrissat B."/>
            <person name="Drula E."/>
            <person name="Hughes K.W."/>
            <person name="Mata J.L."/>
            <person name="Ishikawa N.K."/>
            <person name="Vargas-Isla R."/>
            <person name="Ushijima S."/>
            <person name="Smith C.A."/>
            <person name="Donoghue J."/>
            <person name="Ahrendt S."/>
            <person name="Andreopoulos W."/>
            <person name="He G."/>
            <person name="LaButti K."/>
            <person name="Lipzen A."/>
            <person name="Ng V."/>
            <person name="Riley R."/>
            <person name="Sandor L."/>
            <person name="Barry K."/>
            <person name="Martinez A.T."/>
            <person name="Xiao Y."/>
            <person name="Gibbons J.G."/>
            <person name="Terashima K."/>
            <person name="Grigoriev I.V."/>
            <person name="Hibbett D."/>
        </authorList>
    </citation>
    <scope>NUCLEOTIDE SEQUENCE</scope>
    <source>
        <strain evidence="7">Sp2 HRB7682 ss15</strain>
    </source>
</reference>
<accession>A0A9W9DH17</accession>
<dbReference type="PANTHER" id="PTHR23235">
    <property type="entry name" value="KRUEPPEL-LIKE TRANSCRIPTION FACTOR"/>
    <property type="match status" value="1"/>
</dbReference>
<keyword evidence="1" id="KW-0479">Metal-binding</keyword>
<gene>
    <name evidence="7" type="ORF">C8J55DRAFT_537954</name>
</gene>
<dbReference type="EMBL" id="JANVFS010000036">
    <property type="protein sequence ID" value="KAJ4469121.1"/>
    <property type="molecule type" value="Genomic_DNA"/>
</dbReference>
<dbReference type="InterPro" id="IPR013087">
    <property type="entry name" value="Znf_C2H2_type"/>
</dbReference>
<evidence type="ECO:0000256" key="2">
    <source>
        <dbReference type="ARBA" id="ARBA00022737"/>
    </source>
</evidence>
<dbReference type="SUPFAM" id="SSF57667">
    <property type="entry name" value="beta-beta-alpha zinc fingers"/>
    <property type="match status" value="1"/>
</dbReference>
<keyword evidence="4" id="KW-0862">Zinc</keyword>
<dbReference type="PROSITE" id="PS00028">
    <property type="entry name" value="ZINC_FINGER_C2H2_1"/>
    <property type="match status" value="1"/>
</dbReference>
<evidence type="ECO:0000256" key="1">
    <source>
        <dbReference type="ARBA" id="ARBA00022723"/>
    </source>
</evidence>
<organism evidence="7 8">
    <name type="scientific">Lentinula lateritia</name>
    <dbReference type="NCBI Taxonomy" id="40482"/>
    <lineage>
        <taxon>Eukaryota</taxon>
        <taxon>Fungi</taxon>
        <taxon>Dikarya</taxon>
        <taxon>Basidiomycota</taxon>
        <taxon>Agaricomycotina</taxon>
        <taxon>Agaricomycetes</taxon>
        <taxon>Agaricomycetidae</taxon>
        <taxon>Agaricales</taxon>
        <taxon>Marasmiineae</taxon>
        <taxon>Omphalotaceae</taxon>
        <taxon>Lentinula</taxon>
    </lineage>
</organism>
<dbReference type="AlphaFoldDB" id="A0A9W9DH17"/>
<evidence type="ECO:0000259" key="6">
    <source>
        <dbReference type="PROSITE" id="PS50157"/>
    </source>
</evidence>
<evidence type="ECO:0000313" key="7">
    <source>
        <dbReference type="EMBL" id="KAJ4469121.1"/>
    </source>
</evidence>
<evidence type="ECO:0000256" key="3">
    <source>
        <dbReference type="ARBA" id="ARBA00022771"/>
    </source>
</evidence>
<sequence length="135" mass="15195">MVLDNSSTNSTQLHSAGVLRLPRILPLEKQLVTTSAVKLASASRRKKEAKFFCPVPGCDTTFTRHLRSHTKERPFVCQWKGCNKTFARKHDCKRHQALHTDEPQSNICHGCKKTFSRSDVLKVLRSDNATACCAK</sequence>
<dbReference type="GO" id="GO:0000978">
    <property type="term" value="F:RNA polymerase II cis-regulatory region sequence-specific DNA binding"/>
    <property type="evidence" value="ECO:0007669"/>
    <property type="project" value="UniProtKB-ARBA"/>
</dbReference>
<dbReference type="InterPro" id="IPR036236">
    <property type="entry name" value="Znf_C2H2_sf"/>
</dbReference>
<dbReference type="FunFam" id="3.30.160.60:FF:000125">
    <property type="entry name" value="Putative zinc finger protein 143"/>
    <property type="match status" value="1"/>
</dbReference>
<protein>
    <recommendedName>
        <fullName evidence="6">C2H2-type domain-containing protein</fullName>
    </recommendedName>
</protein>
<reference evidence="7" key="1">
    <citation type="submission" date="2022-08" db="EMBL/GenBank/DDBJ databases">
        <authorList>
            <consortium name="DOE Joint Genome Institute"/>
            <person name="Min B."/>
            <person name="Riley R."/>
            <person name="Sierra-Patev S."/>
            <person name="Naranjo-Ortiz M."/>
            <person name="Looney B."/>
            <person name="Konkel Z."/>
            <person name="Slot J.C."/>
            <person name="Sakamoto Y."/>
            <person name="Steenwyk J.L."/>
            <person name="Rokas A."/>
            <person name="Carro J."/>
            <person name="Camarero S."/>
            <person name="Ferreira P."/>
            <person name="Molpeceres G."/>
            <person name="Ruiz-Duenas F.J."/>
            <person name="Serrano A."/>
            <person name="Henrissat B."/>
            <person name="Drula E."/>
            <person name="Hughes K.W."/>
            <person name="Mata J.L."/>
            <person name="Ishikawa N.K."/>
            <person name="Vargas-Isla R."/>
            <person name="Ushijima S."/>
            <person name="Smith C.A."/>
            <person name="Ahrendt S."/>
            <person name="Andreopoulos W."/>
            <person name="He G."/>
            <person name="Labutti K."/>
            <person name="Lipzen A."/>
            <person name="Ng V."/>
            <person name="Sandor L."/>
            <person name="Barry K."/>
            <person name="Martinez A.T."/>
            <person name="Xiao Y."/>
            <person name="Gibbons J.G."/>
            <person name="Terashima K."/>
            <person name="Hibbett D.S."/>
            <person name="Grigoriev I.V."/>
        </authorList>
    </citation>
    <scope>NUCLEOTIDE SEQUENCE</scope>
    <source>
        <strain evidence="7">Sp2 HRB7682 ss15</strain>
    </source>
</reference>
<dbReference type="Proteomes" id="UP001150238">
    <property type="component" value="Unassembled WGS sequence"/>
</dbReference>
<evidence type="ECO:0000313" key="8">
    <source>
        <dbReference type="Proteomes" id="UP001150238"/>
    </source>
</evidence>
<evidence type="ECO:0000256" key="5">
    <source>
        <dbReference type="PROSITE-ProRule" id="PRU00042"/>
    </source>
</evidence>
<dbReference type="PANTHER" id="PTHR23235:SF120">
    <property type="entry name" value="KRUPPEL-LIKE FACTOR 15"/>
    <property type="match status" value="1"/>
</dbReference>
<dbReference type="PROSITE" id="PS50157">
    <property type="entry name" value="ZINC_FINGER_C2H2_2"/>
    <property type="match status" value="1"/>
</dbReference>
<feature type="domain" description="C2H2-type" evidence="6">
    <location>
        <begin position="75"/>
        <end position="104"/>
    </location>
</feature>
<comment type="caution">
    <text evidence="7">The sequence shown here is derived from an EMBL/GenBank/DDBJ whole genome shotgun (WGS) entry which is preliminary data.</text>
</comment>
<name>A0A9W9DH17_9AGAR</name>
<evidence type="ECO:0000256" key="4">
    <source>
        <dbReference type="ARBA" id="ARBA00022833"/>
    </source>
</evidence>
<proteinExistence type="predicted"/>
<dbReference type="Gene3D" id="3.30.160.60">
    <property type="entry name" value="Classic Zinc Finger"/>
    <property type="match status" value="1"/>
</dbReference>
<dbReference type="GO" id="GO:0008270">
    <property type="term" value="F:zinc ion binding"/>
    <property type="evidence" value="ECO:0007669"/>
    <property type="project" value="UniProtKB-KW"/>
</dbReference>
<keyword evidence="3 5" id="KW-0863">Zinc-finger</keyword>
<dbReference type="GO" id="GO:0000981">
    <property type="term" value="F:DNA-binding transcription factor activity, RNA polymerase II-specific"/>
    <property type="evidence" value="ECO:0007669"/>
    <property type="project" value="TreeGrafter"/>
</dbReference>